<proteinExistence type="predicted"/>
<gene>
    <name evidence="1" type="ORF">KHX94_10800</name>
</gene>
<reference evidence="1 2" key="1">
    <citation type="journal article" date="2012" name="Int. J. Syst. Evol. Microbiol.">
        <title>Shewanella dokdonensis sp. nov., isolated from seawater.</title>
        <authorList>
            <person name="Sung H.R."/>
            <person name="Yoon J.H."/>
            <person name="Ghim S.Y."/>
        </authorList>
    </citation>
    <scope>NUCLEOTIDE SEQUENCE [LARGE SCALE GENOMIC DNA]</scope>
    <source>
        <strain evidence="1 2">DSM 23626</strain>
    </source>
</reference>
<sequence>MDWHFIFSHALPQQRVMAFLWLQRQQYDNTAEVAAAQLWQACCHDELSKMLLSDLCLCHAHTGSHDASDNEFISRLLCAIDRRLTQATPAEH</sequence>
<accession>A0ABX8DAU9</accession>
<keyword evidence="2" id="KW-1185">Reference proteome</keyword>
<dbReference type="RefSeq" id="WP_213680638.1">
    <property type="nucleotide sequence ID" value="NZ_CP074572.1"/>
</dbReference>
<dbReference type="EMBL" id="CP074572">
    <property type="protein sequence ID" value="QVK21978.1"/>
    <property type="molecule type" value="Genomic_DNA"/>
</dbReference>
<organism evidence="1 2">
    <name type="scientific">Shewanella dokdonensis</name>
    <dbReference type="NCBI Taxonomy" id="712036"/>
    <lineage>
        <taxon>Bacteria</taxon>
        <taxon>Pseudomonadati</taxon>
        <taxon>Pseudomonadota</taxon>
        <taxon>Gammaproteobacteria</taxon>
        <taxon>Alteromonadales</taxon>
        <taxon>Shewanellaceae</taxon>
        <taxon>Shewanella</taxon>
    </lineage>
</organism>
<evidence type="ECO:0000313" key="2">
    <source>
        <dbReference type="Proteomes" id="UP000676428"/>
    </source>
</evidence>
<dbReference type="Proteomes" id="UP000676428">
    <property type="component" value="Chromosome"/>
</dbReference>
<evidence type="ECO:0000313" key="1">
    <source>
        <dbReference type="EMBL" id="QVK21978.1"/>
    </source>
</evidence>
<protein>
    <submittedName>
        <fullName evidence="1">Uncharacterized protein</fullName>
    </submittedName>
</protein>
<name>A0ABX8DAU9_9GAMM</name>